<dbReference type="KEGG" id="mtp:Mthe_1122"/>
<evidence type="ECO:0000256" key="1">
    <source>
        <dbReference type="ARBA" id="ARBA00006969"/>
    </source>
</evidence>
<dbReference type="RefSeq" id="WP_011696298.1">
    <property type="nucleotide sequence ID" value="NC_008553.1"/>
</dbReference>
<dbReference type="InterPro" id="IPR005353">
    <property type="entry name" value="UPF0146"/>
</dbReference>
<dbReference type="HOGENOM" id="CLU_148458_0_0_2"/>
<dbReference type="EMBL" id="CP000477">
    <property type="protein sequence ID" value="ABK14905.1"/>
    <property type="molecule type" value="Genomic_DNA"/>
</dbReference>
<comment type="similarity">
    <text evidence="1 2">Belongs to the UPF0146 family.</text>
</comment>
<accession>A0B881</accession>
<dbReference type="Gene3D" id="3.40.50.150">
    <property type="entry name" value="Vaccinia Virus protein VP39"/>
    <property type="match status" value="1"/>
</dbReference>
<dbReference type="STRING" id="349307.Mthe_1122"/>
<gene>
    <name evidence="3" type="ordered locus">Mthe_1122</name>
</gene>
<reference evidence="3 4" key="1">
    <citation type="submission" date="2006-10" db="EMBL/GenBank/DDBJ databases">
        <title>Complete sequence of Methanosaeta thermophila PT.</title>
        <authorList>
            <consortium name="US DOE Joint Genome Institute"/>
            <person name="Copeland A."/>
            <person name="Lucas S."/>
            <person name="Lapidus A."/>
            <person name="Barry K."/>
            <person name="Detter J.C."/>
            <person name="Glavina del Rio T."/>
            <person name="Hammon N."/>
            <person name="Israni S."/>
            <person name="Pitluck S."/>
            <person name="Chain P."/>
            <person name="Malfatti S."/>
            <person name="Shin M."/>
            <person name="Vergez L."/>
            <person name="Schmutz J."/>
            <person name="Larimer F."/>
            <person name="Land M."/>
            <person name="Hauser L."/>
            <person name="Kyrpides N."/>
            <person name="Kim E."/>
            <person name="Smith K.S."/>
            <person name="Ingram-Smith C."/>
            <person name="Richardson P."/>
        </authorList>
    </citation>
    <scope>NUCLEOTIDE SEQUENCE [LARGE SCALE GENOMIC DNA]</scope>
    <source>
        <strain evidence="4">DSM 6194 / JCM 14653 / NBRC 101360 / PT</strain>
    </source>
</reference>
<dbReference type="GeneID" id="4463397"/>
<evidence type="ECO:0000313" key="3">
    <source>
        <dbReference type="EMBL" id="ABK14905.1"/>
    </source>
</evidence>
<sequence>MRGAQEIAEFIRSHYTGRIIEIGVGQCGDVARLIPDLIATDIRPVHVDGVKTVRDDIFNPSEELYRGASLLYSIRPPIEVQIAMGDLALRIGADVLIRPLEDEIADLEGFSREPICRGAARFYLYRNRRAMGEEICAPPAPGRIA</sequence>
<dbReference type="HAMAP" id="MF_00341">
    <property type="entry name" value="UPF0146"/>
    <property type="match status" value="1"/>
</dbReference>
<evidence type="ECO:0000256" key="2">
    <source>
        <dbReference type="HAMAP-Rule" id="MF_00341"/>
    </source>
</evidence>
<organism evidence="3 4">
    <name type="scientific">Methanothrix thermoacetophila (strain DSM 6194 / JCM 14653 / NBRC 101360 / PT)</name>
    <name type="common">Methanosaeta thermophila</name>
    <dbReference type="NCBI Taxonomy" id="349307"/>
    <lineage>
        <taxon>Archaea</taxon>
        <taxon>Methanobacteriati</taxon>
        <taxon>Methanobacteriota</taxon>
        <taxon>Stenosarchaea group</taxon>
        <taxon>Methanomicrobia</taxon>
        <taxon>Methanotrichales</taxon>
        <taxon>Methanotrichaceae</taxon>
        <taxon>Methanothrix</taxon>
    </lineage>
</organism>
<name>A0B881_METTP</name>
<dbReference type="InterPro" id="IPR029063">
    <property type="entry name" value="SAM-dependent_MTases_sf"/>
</dbReference>
<dbReference type="OrthoDB" id="59816at2157"/>
<keyword evidence="4" id="KW-1185">Reference proteome</keyword>
<protein>
    <recommendedName>
        <fullName evidence="2">UPF0146 protein Mthe_1122</fullName>
    </recommendedName>
</protein>
<evidence type="ECO:0000313" key="4">
    <source>
        <dbReference type="Proteomes" id="UP000000674"/>
    </source>
</evidence>
<dbReference type="AlphaFoldDB" id="A0B881"/>
<dbReference type="Proteomes" id="UP000000674">
    <property type="component" value="Chromosome"/>
</dbReference>
<dbReference type="Pfam" id="PF03686">
    <property type="entry name" value="UPF0146"/>
    <property type="match status" value="1"/>
</dbReference>
<proteinExistence type="inferred from homology"/>